<evidence type="ECO:0000313" key="2">
    <source>
        <dbReference type="EMBL" id="MBW0573322.1"/>
    </source>
</evidence>
<protein>
    <submittedName>
        <fullName evidence="2">Uncharacterized protein</fullName>
    </submittedName>
</protein>
<proteinExistence type="predicted"/>
<sequence>MGGRGLNGLFGPFRPPTAPTARGPWSVGQLGPFWPNPMRPKWAKGGSYLAPQARWVPKPPLDPPEPKLVTNPLDPKLAKDLLDTNLAINPVGPIFGHGLWKPPEATRSAQSAFPSTYGEFFPFLHAIRT</sequence>
<gene>
    <name evidence="2" type="ORF">O181_113037</name>
</gene>
<dbReference type="AlphaFoldDB" id="A0A9Q3PUY5"/>
<reference evidence="2" key="1">
    <citation type="submission" date="2021-03" db="EMBL/GenBank/DDBJ databases">
        <title>Draft genome sequence of rust myrtle Austropuccinia psidii MF-1, a brazilian biotype.</title>
        <authorList>
            <person name="Quecine M.C."/>
            <person name="Pachon D.M.R."/>
            <person name="Bonatelli M.L."/>
            <person name="Correr F.H."/>
            <person name="Franceschini L.M."/>
            <person name="Leite T.F."/>
            <person name="Margarido G.R.A."/>
            <person name="Almeida C.A."/>
            <person name="Ferrarezi J.A."/>
            <person name="Labate C.A."/>
        </authorList>
    </citation>
    <scope>NUCLEOTIDE SEQUENCE</scope>
    <source>
        <strain evidence="2">MF-1</strain>
    </source>
</reference>
<feature type="region of interest" description="Disordered" evidence="1">
    <location>
        <begin position="1"/>
        <end position="24"/>
    </location>
</feature>
<organism evidence="2 3">
    <name type="scientific">Austropuccinia psidii MF-1</name>
    <dbReference type="NCBI Taxonomy" id="1389203"/>
    <lineage>
        <taxon>Eukaryota</taxon>
        <taxon>Fungi</taxon>
        <taxon>Dikarya</taxon>
        <taxon>Basidiomycota</taxon>
        <taxon>Pucciniomycotina</taxon>
        <taxon>Pucciniomycetes</taxon>
        <taxon>Pucciniales</taxon>
        <taxon>Sphaerophragmiaceae</taxon>
        <taxon>Austropuccinia</taxon>
    </lineage>
</organism>
<keyword evidence="3" id="KW-1185">Reference proteome</keyword>
<comment type="caution">
    <text evidence="2">The sequence shown here is derived from an EMBL/GenBank/DDBJ whole genome shotgun (WGS) entry which is preliminary data.</text>
</comment>
<evidence type="ECO:0000256" key="1">
    <source>
        <dbReference type="SAM" id="MobiDB-lite"/>
    </source>
</evidence>
<dbReference type="EMBL" id="AVOT02091829">
    <property type="protein sequence ID" value="MBW0573322.1"/>
    <property type="molecule type" value="Genomic_DNA"/>
</dbReference>
<name>A0A9Q3PUY5_9BASI</name>
<accession>A0A9Q3PUY5</accession>
<evidence type="ECO:0000313" key="3">
    <source>
        <dbReference type="Proteomes" id="UP000765509"/>
    </source>
</evidence>
<dbReference type="Proteomes" id="UP000765509">
    <property type="component" value="Unassembled WGS sequence"/>
</dbReference>